<evidence type="ECO:0000313" key="2">
    <source>
        <dbReference type="Proteomes" id="UP000299367"/>
    </source>
</evidence>
<comment type="caution">
    <text evidence="1">The sequence shown here is derived from an EMBL/GenBank/DDBJ whole genome shotgun (WGS) entry which is preliminary data.</text>
</comment>
<evidence type="ECO:0000313" key="1">
    <source>
        <dbReference type="EMBL" id="GCL43144.1"/>
    </source>
</evidence>
<sequence>MSSTNINNQESENSVNQESENCHQKLVWTCDPNSYPRCTAQWVIECDLMCHLPFSENSKDE</sequence>
<organism evidence="1 2">
    <name type="scientific">Dolichospermum planctonicum</name>
    <dbReference type="NCBI Taxonomy" id="136072"/>
    <lineage>
        <taxon>Bacteria</taxon>
        <taxon>Bacillati</taxon>
        <taxon>Cyanobacteriota</taxon>
        <taxon>Cyanophyceae</taxon>
        <taxon>Nostocales</taxon>
        <taxon>Aphanizomenonaceae</taxon>
        <taxon>Dolichospermum</taxon>
    </lineage>
</organism>
<protein>
    <submittedName>
        <fullName evidence="1">Uncharacterized protein</fullName>
    </submittedName>
</protein>
<dbReference type="Proteomes" id="UP000299367">
    <property type="component" value="Unassembled WGS sequence"/>
</dbReference>
<reference evidence="2" key="1">
    <citation type="submission" date="2019-02" db="EMBL/GenBank/DDBJ databases">
        <title>Draft genome sequence of Dolichospermum planctonicum NIES-80.</title>
        <authorList>
            <person name="Yamaguchi H."/>
            <person name="Suzuki S."/>
            <person name="Kawachi M."/>
        </authorList>
    </citation>
    <scope>NUCLEOTIDE SEQUENCE [LARGE SCALE GENOMIC DNA]</scope>
    <source>
        <strain evidence="2">NIES-80</strain>
    </source>
</reference>
<gene>
    <name evidence="1" type="ORF">NIES80_28560</name>
</gene>
<dbReference type="EMBL" id="BJCF01000033">
    <property type="protein sequence ID" value="GCL43144.1"/>
    <property type="molecule type" value="Genomic_DNA"/>
</dbReference>
<proteinExistence type="predicted"/>
<dbReference type="AlphaFoldDB" id="A0A480AM48"/>
<name>A0A480AM48_9CYAN</name>
<accession>A0A480AM48</accession>